<proteinExistence type="predicted"/>
<accession>A0A4R3T0U4</accession>
<evidence type="ECO:0000313" key="1">
    <source>
        <dbReference type="EMBL" id="TCU54559.1"/>
    </source>
</evidence>
<dbReference type="EMBL" id="SMBP01000024">
    <property type="protein sequence ID" value="TCU54559.1"/>
    <property type="molecule type" value="Genomic_DNA"/>
</dbReference>
<protein>
    <submittedName>
        <fullName evidence="1">Uncharacterized protein</fullName>
    </submittedName>
</protein>
<dbReference type="Proteomes" id="UP000295773">
    <property type="component" value="Unassembled WGS sequence"/>
</dbReference>
<dbReference type="AlphaFoldDB" id="A0A4R3T0U4"/>
<reference evidence="1 2" key="1">
    <citation type="submission" date="2019-03" db="EMBL/GenBank/DDBJ databases">
        <title>Genomic Encyclopedia of Type Strains, Phase IV (KMG-IV): sequencing the most valuable type-strain genomes for metagenomic binning, comparative biology and taxonomic classification.</title>
        <authorList>
            <person name="Goeker M."/>
        </authorList>
    </citation>
    <scope>NUCLEOTIDE SEQUENCE [LARGE SCALE GENOMIC DNA]</scope>
    <source>
        <strain evidence="1 2">DSM 29481</strain>
    </source>
</reference>
<sequence length="49" mass="5712">MCYDFQPKEKAGKTGVCILFEHLEKEKHATFSFVSNRKRGKGLLTDYMK</sequence>
<keyword evidence="2" id="KW-1185">Reference proteome</keyword>
<name>A0A4R3T0U4_9FIRM</name>
<organism evidence="1 2">
    <name type="scientific">Longicatena caecimuris</name>
    <dbReference type="NCBI Taxonomy" id="1796635"/>
    <lineage>
        <taxon>Bacteria</taxon>
        <taxon>Bacillati</taxon>
        <taxon>Bacillota</taxon>
        <taxon>Erysipelotrichia</taxon>
        <taxon>Erysipelotrichales</taxon>
        <taxon>Erysipelotrichaceae</taxon>
        <taxon>Longicatena</taxon>
    </lineage>
</organism>
<comment type="caution">
    <text evidence="1">The sequence shown here is derived from an EMBL/GenBank/DDBJ whole genome shotgun (WGS) entry which is preliminary data.</text>
</comment>
<evidence type="ECO:0000313" key="2">
    <source>
        <dbReference type="Proteomes" id="UP000295773"/>
    </source>
</evidence>
<gene>
    <name evidence="1" type="ORF">EDD61_12436</name>
</gene>